<dbReference type="PANTHER" id="PTHR21599:SF0">
    <property type="entry name" value="GLYCERATE KINASE"/>
    <property type="match status" value="1"/>
</dbReference>
<dbReference type="EMBL" id="JACOOW010000006">
    <property type="protein sequence ID" value="MBC5656416.1"/>
    <property type="molecule type" value="Genomic_DNA"/>
</dbReference>
<keyword evidence="2 4" id="KW-0808">Transferase</keyword>
<comment type="caution">
    <text evidence="5">The sequence shown here is derived from an EMBL/GenBank/DDBJ whole genome shotgun (WGS) entry which is preliminary data.</text>
</comment>
<name>A0AAW3X192_9CLOT</name>
<evidence type="ECO:0000256" key="1">
    <source>
        <dbReference type="ARBA" id="ARBA00006284"/>
    </source>
</evidence>
<gene>
    <name evidence="5" type="ORF">H8S19_04925</name>
</gene>
<keyword evidence="3 4" id="KW-0418">Kinase</keyword>
<evidence type="ECO:0000313" key="6">
    <source>
        <dbReference type="Proteomes" id="UP000653904"/>
    </source>
</evidence>
<dbReference type="InterPro" id="IPR018193">
    <property type="entry name" value="Glyc_kinase_flavodox-like_fold"/>
</dbReference>
<sequence>MKITVAIDSLKGSLTSMEAGNAAKGGILRVYPEAEVFVRPLADGGEGTVDALTEGLGGRIRTISVSDPLGRPLQADYGILTSPGQCEPLAVIEMAAASGLPLLAAAERNPLRTTTYGVGELILDAIRQGCRRFLIGIGGSATNDGGLGMLSALGYQFFKEDGTPVSPGAAGLSELSSIRTGSVLPELSACSFRIACDVTNPLCGPNGCSAVYGPQKGASREDIVNMDRWMQAYAVLTARQFPHADPTVPGTGAAGGLGFAFLSYMNAVLEPGASIVLEETSLESFIRDSDIVITGEGRLDGQTAMGKAPIAVARLAKKYGKPVFAFSGCVTPDAIQCNDAGIDAFFPILRSICSLEEAMEPASARKNLSDTVEQVMRVVRRFS</sequence>
<organism evidence="5 6">
    <name type="scientific">Clostridium segne</name>
    <dbReference type="NCBI Taxonomy" id="2763038"/>
    <lineage>
        <taxon>Bacteria</taxon>
        <taxon>Bacillati</taxon>
        <taxon>Bacillota</taxon>
        <taxon>Clostridia</taxon>
        <taxon>Eubacteriales</taxon>
        <taxon>Clostridiaceae</taxon>
        <taxon>Clostridium</taxon>
    </lineage>
</organism>
<dbReference type="GO" id="GO:0008887">
    <property type="term" value="F:glycerate kinase activity"/>
    <property type="evidence" value="ECO:0007669"/>
    <property type="project" value="UniProtKB-UniRule"/>
</dbReference>
<dbReference type="NCBIfam" id="TIGR00045">
    <property type="entry name" value="glycerate kinase"/>
    <property type="match status" value="1"/>
</dbReference>
<dbReference type="PANTHER" id="PTHR21599">
    <property type="entry name" value="GLYCERATE KINASE"/>
    <property type="match status" value="1"/>
</dbReference>
<dbReference type="PIRSF" id="PIRSF006078">
    <property type="entry name" value="GlxK"/>
    <property type="match status" value="1"/>
</dbReference>
<dbReference type="Proteomes" id="UP000653904">
    <property type="component" value="Unassembled WGS sequence"/>
</dbReference>
<dbReference type="SUPFAM" id="SSF110738">
    <property type="entry name" value="Glycerate kinase I"/>
    <property type="match status" value="1"/>
</dbReference>
<dbReference type="RefSeq" id="WP_118652488.1">
    <property type="nucleotide sequence ID" value="NZ_JACOOW010000006.1"/>
</dbReference>
<dbReference type="AlphaFoldDB" id="A0AAW3X192"/>
<proteinExistence type="inferred from homology"/>
<evidence type="ECO:0000256" key="3">
    <source>
        <dbReference type="ARBA" id="ARBA00022777"/>
    </source>
</evidence>
<dbReference type="GO" id="GO:0031388">
    <property type="term" value="P:organic acid phosphorylation"/>
    <property type="evidence" value="ECO:0007669"/>
    <property type="project" value="UniProtKB-UniRule"/>
</dbReference>
<dbReference type="InterPro" id="IPR036129">
    <property type="entry name" value="Glycerate_kinase_sf"/>
</dbReference>
<reference evidence="5 6" key="1">
    <citation type="submission" date="2020-08" db="EMBL/GenBank/DDBJ databases">
        <title>Genome public.</title>
        <authorList>
            <person name="Liu C."/>
            <person name="Sun Q."/>
        </authorList>
    </citation>
    <scope>NUCLEOTIDE SEQUENCE [LARGE SCALE GENOMIC DNA]</scope>
    <source>
        <strain evidence="5 6">BX14</strain>
    </source>
</reference>
<evidence type="ECO:0000256" key="2">
    <source>
        <dbReference type="ARBA" id="ARBA00022679"/>
    </source>
</evidence>
<dbReference type="InterPro" id="IPR018197">
    <property type="entry name" value="Glycerate_kinase_RE-like"/>
</dbReference>
<comment type="similarity">
    <text evidence="1 4">Belongs to the glycerate kinase type-1 family.</text>
</comment>
<dbReference type="Pfam" id="PF02595">
    <property type="entry name" value="Gly_kinase"/>
    <property type="match status" value="1"/>
</dbReference>
<accession>A0AAW3X192</accession>
<dbReference type="Gene3D" id="3.90.1510.10">
    <property type="entry name" value="Glycerate kinase, domain 2"/>
    <property type="match status" value="1"/>
</dbReference>
<keyword evidence="6" id="KW-1185">Reference proteome</keyword>
<evidence type="ECO:0000313" key="5">
    <source>
        <dbReference type="EMBL" id="MBC5656416.1"/>
    </source>
</evidence>
<protein>
    <submittedName>
        <fullName evidence="5">Glycerate kinase</fullName>
    </submittedName>
</protein>
<evidence type="ECO:0000256" key="4">
    <source>
        <dbReference type="PIRNR" id="PIRNR006078"/>
    </source>
</evidence>
<dbReference type="Gene3D" id="3.40.50.10350">
    <property type="entry name" value="Glycerate kinase, domain 1"/>
    <property type="match status" value="1"/>
</dbReference>
<dbReference type="InterPro" id="IPR004381">
    <property type="entry name" value="Glycerate_kinase"/>
</dbReference>